<evidence type="ECO:0000259" key="1">
    <source>
        <dbReference type="PROSITE" id="PS51746"/>
    </source>
</evidence>
<dbReference type="Proteomes" id="UP000176939">
    <property type="component" value="Unassembled WGS sequence"/>
</dbReference>
<dbReference type="SMART" id="SM00331">
    <property type="entry name" value="PP2C_SIG"/>
    <property type="match status" value="1"/>
</dbReference>
<dbReference type="SUPFAM" id="SSF81606">
    <property type="entry name" value="PP2C-like"/>
    <property type="match status" value="1"/>
</dbReference>
<protein>
    <recommendedName>
        <fullName evidence="1">PPM-type phosphatase domain-containing protein</fullName>
    </recommendedName>
</protein>
<dbReference type="GO" id="GO:0004722">
    <property type="term" value="F:protein serine/threonine phosphatase activity"/>
    <property type="evidence" value="ECO:0007669"/>
    <property type="project" value="InterPro"/>
</dbReference>
<organism evidence="2 3">
    <name type="scientific">Candidatus Woesebacteria bacterium RBG_13_36_22</name>
    <dbReference type="NCBI Taxonomy" id="1802478"/>
    <lineage>
        <taxon>Bacteria</taxon>
        <taxon>Candidatus Woeseibacteriota</taxon>
    </lineage>
</organism>
<dbReference type="AlphaFoldDB" id="A0A1F7X5U7"/>
<reference evidence="2 3" key="1">
    <citation type="journal article" date="2016" name="Nat. Commun.">
        <title>Thousands of microbial genomes shed light on interconnected biogeochemical processes in an aquifer system.</title>
        <authorList>
            <person name="Anantharaman K."/>
            <person name="Brown C.T."/>
            <person name="Hug L.A."/>
            <person name="Sharon I."/>
            <person name="Castelle C.J."/>
            <person name="Probst A.J."/>
            <person name="Thomas B.C."/>
            <person name="Singh A."/>
            <person name="Wilkins M.J."/>
            <person name="Karaoz U."/>
            <person name="Brodie E.L."/>
            <person name="Williams K.H."/>
            <person name="Hubbard S.S."/>
            <person name="Banfield J.F."/>
        </authorList>
    </citation>
    <scope>NUCLEOTIDE SEQUENCE [LARGE SCALE GENOMIC DNA]</scope>
</reference>
<dbReference type="PROSITE" id="PS51746">
    <property type="entry name" value="PPM_2"/>
    <property type="match status" value="1"/>
</dbReference>
<name>A0A1F7X5U7_9BACT</name>
<dbReference type="SMART" id="SM00332">
    <property type="entry name" value="PP2Cc"/>
    <property type="match status" value="1"/>
</dbReference>
<feature type="domain" description="PPM-type phosphatase" evidence="1">
    <location>
        <begin position="4"/>
        <end position="248"/>
    </location>
</feature>
<gene>
    <name evidence="2" type="ORF">A2Z67_00995</name>
</gene>
<evidence type="ECO:0000313" key="3">
    <source>
        <dbReference type="Proteomes" id="UP000176939"/>
    </source>
</evidence>
<dbReference type="InterPro" id="IPR036457">
    <property type="entry name" value="PPM-type-like_dom_sf"/>
</dbReference>
<sequence length="277" mass="30960">MIVSFSAKSDLGLKRKVNEDSFLADENIGLFMVLDGIGGHLAGEVASKLGLNTIKKNVIRSIKNKPLADNQNLSREVQILNESLMLANQVIYEAANSQPEYFGMGTTVASLLLGRENIAIAHVGDSRIYLIRENSIERLTEDHSLVMEQFKRGIISAQEAEKSEMKNIITRALGAEELLTPTVDELIPFNNDLFLICSDGLTDLVTDDELLEIILKSRHVLDQAAQNLIDKANEKGGKDNITAILVNIKCRSRKKLTQYLYLAFDRVFSYFRVKMID</sequence>
<accession>A0A1F7X5U7</accession>
<proteinExistence type="predicted"/>
<dbReference type="PANTHER" id="PTHR47992">
    <property type="entry name" value="PROTEIN PHOSPHATASE"/>
    <property type="match status" value="1"/>
</dbReference>
<dbReference type="InterPro" id="IPR015655">
    <property type="entry name" value="PP2C"/>
</dbReference>
<dbReference type="Gene3D" id="3.60.40.10">
    <property type="entry name" value="PPM-type phosphatase domain"/>
    <property type="match status" value="1"/>
</dbReference>
<comment type="caution">
    <text evidence="2">The sequence shown here is derived from an EMBL/GenBank/DDBJ whole genome shotgun (WGS) entry which is preliminary data.</text>
</comment>
<dbReference type="InterPro" id="IPR001932">
    <property type="entry name" value="PPM-type_phosphatase-like_dom"/>
</dbReference>
<dbReference type="NCBIfam" id="NF033484">
    <property type="entry name" value="Stp1_PP2C_phos"/>
    <property type="match status" value="1"/>
</dbReference>
<evidence type="ECO:0000313" key="2">
    <source>
        <dbReference type="EMBL" id="OGM10442.1"/>
    </source>
</evidence>
<dbReference type="EMBL" id="MGFQ01000011">
    <property type="protein sequence ID" value="OGM10442.1"/>
    <property type="molecule type" value="Genomic_DNA"/>
</dbReference>
<dbReference type="Pfam" id="PF00481">
    <property type="entry name" value="PP2C"/>
    <property type="match status" value="1"/>
</dbReference>
<dbReference type="CDD" id="cd00143">
    <property type="entry name" value="PP2Cc"/>
    <property type="match status" value="1"/>
</dbReference>